<keyword evidence="6" id="KW-0256">Endoplasmic reticulum</keyword>
<comment type="subcellular location">
    <subcellularLocation>
        <location evidence="1">Endoplasmic reticulum membrane</location>
        <topology evidence="1">Single-pass type I membrane protein</topology>
    </subcellularLocation>
</comment>
<evidence type="ECO:0000256" key="6">
    <source>
        <dbReference type="ARBA" id="ARBA00022824"/>
    </source>
</evidence>
<dbReference type="EMBL" id="OU895878">
    <property type="protein sequence ID" value="CAG9804075.1"/>
    <property type="molecule type" value="Genomic_DNA"/>
</dbReference>
<evidence type="ECO:0000256" key="10">
    <source>
        <dbReference type="ARBA" id="ARBA00023157"/>
    </source>
</evidence>
<dbReference type="InterPro" id="IPR052454">
    <property type="entry name" value="TMX_domain-containing"/>
</dbReference>
<keyword evidence="8 13" id="KW-1133">Transmembrane helix</keyword>
<accession>A0A9N9RVC9</accession>
<evidence type="ECO:0000256" key="11">
    <source>
        <dbReference type="ARBA" id="ARBA00023284"/>
    </source>
</evidence>
<evidence type="ECO:0000256" key="14">
    <source>
        <dbReference type="SAM" id="SignalP"/>
    </source>
</evidence>
<evidence type="ECO:0000256" key="7">
    <source>
        <dbReference type="ARBA" id="ARBA00022982"/>
    </source>
</evidence>
<feature type="signal peptide" evidence="14">
    <location>
        <begin position="1"/>
        <end position="19"/>
    </location>
</feature>
<dbReference type="InterPro" id="IPR013766">
    <property type="entry name" value="Thioredoxin_domain"/>
</dbReference>
<feature type="region of interest" description="Disordered" evidence="12">
    <location>
        <begin position="227"/>
        <end position="282"/>
    </location>
</feature>
<reference evidence="16" key="1">
    <citation type="submission" date="2022-01" db="EMBL/GenBank/DDBJ databases">
        <authorList>
            <person name="King R."/>
        </authorList>
    </citation>
    <scope>NUCLEOTIDE SEQUENCE</scope>
</reference>
<gene>
    <name evidence="16" type="ORF">CHIRRI_LOCUS6970</name>
</gene>
<keyword evidence="17" id="KW-1185">Reference proteome</keyword>
<dbReference type="OrthoDB" id="7869097at2759"/>
<feature type="chain" id="PRO_5040464335" description="Thioredoxin domain-containing protein" evidence="14">
    <location>
        <begin position="20"/>
        <end position="282"/>
    </location>
</feature>
<dbReference type="Gene3D" id="3.40.30.10">
    <property type="entry name" value="Glutaredoxin"/>
    <property type="match status" value="1"/>
</dbReference>
<dbReference type="InterPro" id="IPR017937">
    <property type="entry name" value="Thioredoxin_CS"/>
</dbReference>
<keyword evidence="9 13" id="KW-0472">Membrane</keyword>
<dbReference type="Proteomes" id="UP001153620">
    <property type="component" value="Chromosome 2"/>
</dbReference>
<feature type="transmembrane region" description="Helical" evidence="13">
    <location>
        <begin position="168"/>
        <end position="197"/>
    </location>
</feature>
<evidence type="ECO:0000256" key="12">
    <source>
        <dbReference type="SAM" id="MobiDB-lite"/>
    </source>
</evidence>
<dbReference type="PANTHER" id="PTHR46107:SF3">
    <property type="entry name" value="THIOREDOXIN DOMAIN-CONTAINING PROTEIN"/>
    <property type="match status" value="1"/>
</dbReference>
<evidence type="ECO:0000256" key="8">
    <source>
        <dbReference type="ARBA" id="ARBA00022989"/>
    </source>
</evidence>
<evidence type="ECO:0000256" key="5">
    <source>
        <dbReference type="ARBA" id="ARBA00022729"/>
    </source>
</evidence>
<keyword evidence="11" id="KW-0676">Redox-active center</keyword>
<keyword evidence="5 14" id="KW-0732">Signal</keyword>
<dbReference type="GO" id="GO:0015036">
    <property type="term" value="F:disulfide oxidoreductase activity"/>
    <property type="evidence" value="ECO:0007669"/>
    <property type="project" value="TreeGrafter"/>
</dbReference>
<dbReference type="GO" id="GO:0005789">
    <property type="term" value="C:endoplasmic reticulum membrane"/>
    <property type="evidence" value="ECO:0007669"/>
    <property type="project" value="UniProtKB-SubCell"/>
</dbReference>
<dbReference type="SUPFAM" id="SSF52833">
    <property type="entry name" value="Thioredoxin-like"/>
    <property type="match status" value="1"/>
</dbReference>
<keyword evidence="7" id="KW-0249">Electron transport</keyword>
<dbReference type="InterPro" id="IPR036249">
    <property type="entry name" value="Thioredoxin-like_sf"/>
</dbReference>
<dbReference type="AlphaFoldDB" id="A0A9N9RVC9"/>
<dbReference type="Pfam" id="PF00085">
    <property type="entry name" value="Thioredoxin"/>
    <property type="match status" value="1"/>
</dbReference>
<keyword evidence="3" id="KW-0597">Phosphoprotein</keyword>
<feature type="domain" description="Thioredoxin" evidence="15">
    <location>
        <begin position="21"/>
        <end position="118"/>
    </location>
</feature>
<evidence type="ECO:0000256" key="1">
    <source>
        <dbReference type="ARBA" id="ARBA00004115"/>
    </source>
</evidence>
<evidence type="ECO:0000256" key="9">
    <source>
        <dbReference type="ARBA" id="ARBA00023136"/>
    </source>
</evidence>
<evidence type="ECO:0000256" key="3">
    <source>
        <dbReference type="ARBA" id="ARBA00022553"/>
    </source>
</evidence>
<keyword evidence="4 13" id="KW-0812">Transmembrane</keyword>
<dbReference type="PANTHER" id="PTHR46107">
    <property type="entry name" value="DUMPY: SHORTER THAN WILD-TYPE"/>
    <property type="match status" value="1"/>
</dbReference>
<reference evidence="16" key="2">
    <citation type="submission" date="2022-10" db="EMBL/GenBank/DDBJ databases">
        <authorList>
            <consortium name="ENA_rothamsted_submissions"/>
            <consortium name="culmorum"/>
            <person name="King R."/>
        </authorList>
    </citation>
    <scope>NUCLEOTIDE SEQUENCE</scope>
</reference>
<organism evidence="16 17">
    <name type="scientific">Chironomus riparius</name>
    <dbReference type="NCBI Taxonomy" id="315576"/>
    <lineage>
        <taxon>Eukaryota</taxon>
        <taxon>Metazoa</taxon>
        <taxon>Ecdysozoa</taxon>
        <taxon>Arthropoda</taxon>
        <taxon>Hexapoda</taxon>
        <taxon>Insecta</taxon>
        <taxon>Pterygota</taxon>
        <taxon>Neoptera</taxon>
        <taxon>Endopterygota</taxon>
        <taxon>Diptera</taxon>
        <taxon>Nematocera</taxon>
        <taxon>Chironomoidea</taxon>
        <taxon>Chironomidae</taxon>
        <taxon>Chironominae</taxon>
        <taxon>Chironomus</taxon>
    </lineage>
</organism>
<dbReference type="PROSITE" id="PS00194">
    <property type="entry name" value="THIOREDOXIN_1"/>
    <property type="match status" value="1"/>
</dbReference>
<keyword evidence="2" id="KW-0813">Transport</keyword>
<protein>
    <recommendedName>
        <fullName evidence="15">Thioredoxin domain-containing protein</fullName>
    </recommendedName>
</protein>
<keyword evidence="10" id="KW-1015">Disulfide bond</keyword>
<evidence type="ECO:0000256" key="4">
    <source>
        <dbReference type="ARBA" id="ARBA00022692"/>
    </source>
</evidence>
<evidence type="ECO:0000256" key="13">
    <source>
        <dbReference type="SAM" id="Phobius"/>
    </source>
</evidence>
<name>A0A9N9RVC9_9DIPT</name>
<evidence type="ECO:0000313" key="16">
    <source>
        <dbReference type="EMBL" id="CAG9804075.1"/>
    </source>
</evidence>
<proteinExistence type="predicted"/>
<evidence type="ECO:0000256" key="2">
    <source>
        <dbReference type="ARBA" id="ARBA00022448"/>
    </source>
</evidence>
<sequence>MFSFIKIILLSILLTTVASKVVEIDEENWPQLLEGEWMVEFFAKWCPACKGLESVWADFGTWSNDLSIKVAKVDVVKNPGLSGRFFVTALPTIYHVNNGDFRRYSGTRDINAFMSFIEDKKWADIDVISGWKKPDGVAMGILSWFFRLSHFLKEINNTLSTHYGLPTWVSYGLFAIATIILGAVVGLILVCIIDFIWPQKPMQRQSFSEVQEKDKMIKRSNEIINEDLVDDTGNNLDENDDTSEAEKNSGSDEDDDNEEKEVKEPSPKASPDVRKRRTRKAD</sequence>
<evidence type="ECO:0000259" key="15">
    <source>
        <dbReference type="Pfam" id="PF00085"/>
    </source>
</evidence>
<evidence type="ECO:0000313" key="17">
    <source>
        <dbReference type="Proteomes" id="UP001153620"/>
    </source>
</evidence>